<protein>
    <submittedName>
        <fullName evidence="2 4">Uncharacterized protein</fullName>
    </submittedName>
</protein>
<reference evidence="4" key="1">
    <citation type="submission" date="2016-06" db="UniProtKB">
        <authorList>
            <consortium name="WormBaseParasite"/>
        </authorList>
    </citation>
    <scope>IDENTIFICATION</scope>
</reference>
<reference evidence="2 3" key="2">
    <citation type="submission" date="2018-11" db="EMBL/GenBank/DDBJ databases">
        <authorList>
            <consortium name="Pathogen Informatics"/>
        </authorList>
    </citation>
    <scope>NUCLEOTIDE SEQUENCE [LARGE SCALE GENOMIC DNA]</scope>
    <source>
        <strain evidence="2 3">NST_G2</strain>
    </source>
</reference>
<name>A0A183T8T4_SCHSO</name>
<evidence type="ECO:0000313" key="3">
    <source>
        <dbReference type="Proteomes" id="UP000275846"/>
    </source>
</evidence>
<sequence>MQAGLSTLSAIEPTPASDPLRRWHDAEGGGETEIQAAPRLRGLRTLPSPVSGLDIRPRSVNVKQRLKTVLTIIQRTSPLLRHHPVEYTVDATTKLVSFKPN</sequence>
<evidence type="ECO:0000313" key="2">
    <source>
        <dbReference type="EMBL" id="VDL99267.1"/>
    </source>
</evidence>
<dbReference type="AlphaFoldDB" id="A0A183T8T4"/>
<accession>A0A183T8T4</accession>
<dbReference type="Proteomes" id="UP000275846">
    <property type="component" value="Unassembled WGS sequence"/>
</dbReference>
<dbReference type="EMBL" id="UYSU01037612">
    <property type="protein sequence ID" value="VDL99267.1"/>
    <property type="molecule type" value="Genomic_DNA"/>
</dbReference>
<organism evidence="4">
    <name type="scientific">Schistocephalus solidus</name>
    <name type="common">Tapeworm</name>
    <dbReference type="NCBI Taxonomy" id="70667"/>
    <lineage>
        <taxon>Eukaryota</taxon>
        <taxon>Metazoa</taxon>
        <taxon>Spiralia</taxon>
        <taxon>Lophotrochozoa</taxon>
        <taxon>Platyhelminthes</taxon>
        <taxon>Cestoda</taxon>
        <taxon>Eucestoda</taxon>
        <taxon>Diphyllobothriidea</taxon>
        <taxon>Diphyllobothriidae</taxon>
        <taxon>Schistocephalus</taxon>
    </lineage>
</organism>
<keyword evidence="3" id="KW-1185">Reference proteome</keyword>
<feature type="region of interest" description="Disordered" evidence="1">
    <location>
        <begin position="1"/>
        <end position="37"/>
    </location>
</feature>
<evidence type="ECO:0000313" key="4">
    <source>
        <dbReference type="WBParaSite" id="SSLN_0001338001-mRNA-1"/>
    </source>
</evidence>
<gene>
    <name evidence="2" type="ORF">SSLN_LOCUS12882</name>
</gene>
<dbReference type="WBParaSite" id="SSLN_0001338001-mRNA-1">
    <property type="protein sequence ID" value="SSLN_0001338001-mRNA-1"/>
    <property type="gene ID" value="SSLN_0001338001"/>
</dbReference>
<proteinExistence type="predicted"/>
<evidence type="ECO:0000256" key="1">
    <source>
        <dbReference type="SAM" id="MobiDB-lite"/>
    </source>
</evidence>